<evidence type="ECO:0000256" key="2">
    <source>
        <dbReference type="SAM" id="Phobius"/>
    </source>
</evidence>
<dbReference type="AlphaFoldDB" id="A0A806JZ48"/>
<dbReference type="InterPro" id="IPR050469">
    <property type="entry name" value="Diguanylate_Cyclase"/>
</dbReference>
<feature type="transmembrane region" description="Helical" evidence="2">
    <location>
        <begin position="108"/>
        <end position="133"/>
    </location>
</feature>
<feature type="domain" description="GGDEF" evidence="3">
    <location>
        <begin position="251"/>
        <end position="382"/>
    </location>
</feature>
<organism evidence="4">
    <name type="scientific">uncultured bacterium contig00073</name>
    <dbReference type="NCBI Taxonomy" id="1181552"/>
    <lineage>
        <taxon>Bacteria</taxon>
        <taxon>environmental samples</taxon>
    </lineage>
</organism>
<accession>A0A806JZ48</accession>
<feature type="transmembrane region" description="Helical" evidence="2">
    <location>
        <begin position="145"/>
        <end position="167"/>
    </location>
</feature>
<evidence type="ECO:0000256" key="1">
    <source>
        <dbReference type="SAM" id="MobiDB-lite"/>
    </source>
</evidence>
<keyword evidence="2" id="KW-0472">Membrane</keyword>
<feature type="transmembrane region" description="Helical" evidence="2">
    <location>
        <begin position="174"/>
        <end position="192"/>
    </location>
</feature>
<dbReference type="InterPro" id="IPR043128">
    <property type="entry name" value="Rev_trsase/Diguanyl_cyclase"/>
</dbReference>
<dbReference type="Gene3D" id="3.30.70.270">
    <property type="match status" value="1"/>
</dbReference>
<dbReference type="Pfam" id="PF00990">
    <property type="entry name" value="GGDEF"/>
    <property type="match status" value="1"/>
</dbReference>
<dbReference type="InterPro" id="IPR000160">
    <property type="entry name" value="GGDEF_dom"/>
</dbReference>
<feature type="region of interest" description="Disordered" evidence="1">
    <location>
        <begin position="373"/>
        <end position="394"/>
    </location>
</feature>
<dbReference type="SUPFAM" id="SSF55073">
    <property type="entry name" value="Nucleotide cyclase"/>
    <property type="match status" value="1"/>
</dbReference>
<sequence>MHFVLTLNAYIGTILIIILIFAEYVNRYTVDATQKKLFCSLLLVTFITCVTDFFCYLLDGNPGENERVFLYWSGFVFYIFRMFAYHNILLFADYVLIKDTKRLKYMSIAILAINVLHFALLLVNLKLPFYFYVDGAANTIHHGNQYFICMILSFGPMFYAICELLFFRKKFKEYKFLMVLILLSLLLLGVFTDLYIRFGMLILWPFVTAGLLYFYFSVIQNDNSIDSLTGISNRYSFNEFTDKLSQRKTGESWAIVMIDLDHFKSINDRFGHLEGDNALRDMASILKNCIRRNDFIARYGGDEFVLATRAENNIEDLISAAKKEADKLNEKNLRPYKIEISYGYDIYTADGSRPIEEFLNHIDALMYKQKEERRSERRRINDMRGEQVPAGETA</sequence>
<name>A0A806JZ48_9BACT</name>
<dbReference type="CDD" id="cd01949">
    <property type="entry name" value="GGDEF"/>
    <property type="match status" value="1"/>
</dbReference>
<feature type="transmembrane region" description="Helical" evidence="2">
    <location>
        <begin position="70"/>
        <end position="96"/>
    </location>
</feature>
<evidence type="ECO:0000259" key="3">
    <source>
        <dbReference type="PROSITE" id="PS50887"/>
    </source>
</evidence>
<dbReference type="PANTHER" id="PTHR45138:SF9">
    <property type="entry name" value="DIGUANYLATE CYCLASE DGCM-RELATED"/>
    <property type="match status" value="1"/>
</dbReference>
<dbReference type="GO" id="GO:0052621">
    <property type="term" value="F:diguanylate cyclase activity"/>
    <property type="evidence" value="ECO:0007669"/>
    <property type="project" value="TreeGrafter"/>
</dbReference>
<feature type="transmembrane region" description="Helical" evidence="2">
    <location>
        <begin position="198"/>
        <end position="216"/>
    </location>
</feature>
<keyword evidence="2" id="KW-0812">Transmembrane</keyword>
<dbReference type="PANTHER" id="PTHR45138">
    <property type="entry name" value="REGULATORY COMPONENTS OF SENSORY TRANSDUCTION SYSTEM"/>
    <property type="match status" value="1"/>
</dbReference>
<dbReference type="NCBIfam" id="TIGR00254">
    <property type="entry name" value="GGDEF"/>
    <property type="match status" value="1"/>
</dbReference>
<reference evidence="4" key="1">
    <citation type="submission" date="2012-03" db="EMBL/GenBank/DDBJ databases">
        <title>Functional metagenomics reveals considerable lignocellulase gene clusters in the gut microbiome of a wood-feeding higher termite.</title>
        <authorList>
            <person name="Liu N."/>
        </authorList>
    </citation>
    <scope>NUCLEOTIDE SEQUENCE</scope>
</reference>
<dbReference type="PROSITE" id="PS50887">
    <property type="entry name" value="GGDEF"/>
    <property type="match status" value="1"/>
</dbReference>
<evidence type="ECO:0000313" key="4">
    <source>
        <dbReference type="EMBL" id="AGS52368.1"/>
    </source>
</evidence>
<dbReference type="SMART" id="SM00267">
    <property type="entry name" value="GGDEF"/>
    <property type="match status" value="1"/>
</dbReference>
<feature type="transmembrane region" description="Helical" evidence="2">
    <location>
        <begin position="6"/>
        <end position="25"/>
    </location>
</feature>
<dbReference type="InterPro" id="IPR029787">
    <property type="entry name" value="Nucleotide_cyclase"/>
</dbReference>
<protein>
    <submittedName>
        <fullName evidence="4">Diguanylate cyclase/phosphodiesterase (GGDEF &amp; EAL domains) with GAF sensor</fullName>
    </submittedName>
</protein>
<keyword evidence="2" id="KW-1133">Transmembrane helix</keyword>
<feature type="transmembrane region" description="Helical" evidence="2">
    <location>
        <begin position="37"/>
        <end position="58"/>
    </location>
</feature>
<feature type="compositionally biased region" description="Basic and acidic residues" evidence="1">
    <location>
        <begin position="373"/>
        <end position="385"/>
    </location>
</feature>
<proteinExistence type="predicted"/>
<dbReference type="EMBL" id="JQ844190">
    <property type="protein sequence ID" value="AGS52368.1"/>
    <property type="molecule type" value="Genomic_DNA"/>
</dbReference>